<evidence type="ECO:0008006" key="3">
    <source>
        <dbReference type="Google" id="ProtNLM"/>
    </source>
</evidence>
<protein>
    <recommendedName>
        <fullName evidence="3">AlgX/AlgJ SGNH hydrolase-like domain-containing protein</fullName>
    </recommendedName>
</protein>
<sequence>MLDKASSKTNGQACFAVMVPDFRFGNGICLDPAAHSGSILKDGFLGIDSKAMTADHDQAMLDRGLSGMGEWHRRFGKQARYVFWCLFGRQIHDRMAGRHISDGVYRHPVFNYGDVVHAFPHLDIVDLWPLLKWPIHELRRIYIDSSSHPSQIGYLFLNDILLNGTDVVKAYEKSVAEVEAIYHDLADRAFKAKKRKILLTGQSVWLDTFMAYMGSQGVEKLAAAGLVLAPLNPTQGQPSIAQLRRSMNLDDCAVVLMSAGGTDLSDSLAQAFDIHADAWKNISCIDWESATIPAITGRRETPQFTKLDPTLPKSDAAIVPDLIPSMVEQGPLGMPSWTGILHILDLIASQNVSTVALSSVQDAPAKGPAGAYRVENDVLLTEEGVAFLIGGNHSVLKYATGKLAPAQSSLDAFAENMAARQELADRYQIPYAHVIFPDKQSVNPEAFPFQPVHRLGDIYRERLPAPLRNRVLYPADMLHGEADPSFLALDTHLTDHGSLAVLRLMLQMTGIEADHALSRIRRRITKFQRWSGDLGSKFTPPLDQEGLLLDPDWQVADFRSPGGFNDGMVDILLSPDAPNNRTILLFGDSFFRMMLKHLSAVFTRVICLRTRFLHEEMITLIRPDIIFTGNAERYLSTVSPDTEAQAFALYPHLRNASDLAFDRPFLDAWAAVTAPRSSHARRFAQQLGIRPAR</sequence>
<accession>A0A0J9CV29</accession>
<organism evidence="1 2">
    <name type="scientific">Sphingobium yanoikuyae</name>
    <name type="common">Sphingomonas yanoikuyae</name>
    <dbReference type="NCBI Taxonomy" id="13690"/>
    <lineage>
        <taxon>Bacteria</taxon>
        <taxon>Pseudomonadati</taxon>
        <taxon>Pseudomonadota</taxon>
        <taxon>Alphaproteobacteria</taxon>
        <taxon>Sphingomonadales</taxon>
        <taxon>Sphingomonadaceae</taxon>
        <taxon>Sphingobium</taxon>
    </lineage>
</organism>
<dbReference type="Proteomes" id="UP000037029">
    <property type="component" value="Chromosome"/>
</dbReference>
<reference evidence="1 2" key="1">
    <citation type="submission" date="2017-04" db="EMBL/GenBank/DDBJ databases">
        <title>Characterization, genome and methylation analysis of a phthalic acid esters degrading strain Sphingobium yanoikuyae SHJ.</title>
        <authorList>
            <person name="Feng L."/>
        </authorList>
    </citation>
    <scope>NUCLEOTIDE SEQUENCE [LARGE SCALE GENOMIC DNA]</scope>
    <source>
        <strain evidence="1 2">SHJ</strain>
    </source>
</reference>
<gene>
    <name evidence="1" type="ORF">BV87_03845</name>
</gene>
<dbReference type="AlphaFoldDB" id="A0A0J9CV29"/>
<evidence type="ECO:0000313" key="2">
    <source>
        <dbReference type="Proteomes" id="UP000037029"/>
    </source>
</evidence>
<dbReference type="EMBL" id="CP020925">
    <property type="protein sequence ID" value="ATP17606.1"/>
    <property type="molecule type" value="Genomic_DNA"/>
</dbReference>
<proteinExistence type="predicted"/>
<name>A0A0J9CV29_SPHYA</name>
<evidence type="ECO:0000313" key="1">
    <source>
        <dbReference type="EMBL" id="ATP17606.1"/>
    </source>
</evidence>